<comment type="caution">
    <text evidence="2">The sequence shown here is derived from an EMBL/GenBank/DDBJ whole genome shotgun (WGS) entry which is preliminary data.</text>
</comment>
<proteinExistence type="predicted"/>
<accession>A0A1B5L4M9</accession>
<reference evidence="3" key="1">
    <citation type="journal article" date="2016" name="Genome Announc.">
        <title>Genome sequence of Ustilaginoidea virens IPU010, a rice pathogenic fungus causing false smut.</title>
        <authorList>
            <person name="Kumagai T."/>
            <person name="Ishii T."/>
            <person name="Terai G."/>
            <person name="Umemura M."/>
            <person name="Machida M."/>
            <person name="Asai K."/>
        </authorList>
    </citation>
    <scope>NUCLEOTIDE SEQUENCE [LARGE SCALE GENOMIC DNA]</scope>
    <source>
        <strain evidence="3">IPU010</strain>
    </source>
</reference>
<dbReference type="EMBL" id="BBTG02000061">
    <property type="protein sequence ID" value="GAO18087.1"/>
    <property type="molecule type" value="Genomic_DNA"/>
</dbReference>
<feature type="region of interest" description="Disordered" evidence="1">
    <location>
        <begin position="91"/>
        <end position="155"/>
    </location>
</feature>
<name>A0A1B5L4M9_USTVR</name>
<sequence length="187" mass="20356">MGWETGGQEYGPWQAYASQQLAHPPFHFDILPQGVGLGRADDAGIAHLRQQLGHHVVVVLNLGREQRGADEVLKGIDDAVQELEDEERLDFRGRGREEQEVGVGQAEDEGRRAGVGEMDQMRSGSRVLEVEGQEVRRGERPARVGMRQDGVPGSAVSRWAPGSICSNHLPMCASTQSGATDLLSSYT</sequence>
<feature type="compositionally biased region" description="Basic and acidic residues" evidence="1">
    <location>
        <begin position="133"/>
        <end position="142"/>
    </location>
</feature>
<gene>
    <name evidence="2" type="ORF">UVI_02059790</name>
</gene>
<protein>
    <submittedName>
        <fullName evidence="2">Uncharacterized protein</fullName>
    </submittedName>
</protein>
<evidence type="ECO:0000313" key="3">
    <source>
        <dbReference type="Proteomes" id="UP000054053"/>
    </source>
</evidence>
<evidence type="ECO:0000256" key="1">
    <source>
        <dbReference type="SAM" id="MobiDB-lite"/>
    </source>
</evidence>
<evidence type="ECO:0000313" key="2">
    <source>
        <dbReference type="EMBL" id="GAO18087.1"/>
    </source>
</evidence>
<dbReference type="Proteomes" id="UP000054053">
    <property type="component" value="Unassembled WGS sequence"/>
</dbReference>
<organism evidence="2 3">
    <name type="scientific">Ustilaginoidea virens</name>
    <name type="common">Rice false smut fungus</name>
    <name type="synonym">Villosiclava virens</name>
    <dbReference type="NCBI Taxonomy" id="1159556"/>
    <lineage>
        <taxon>Eukaryota</taxon>
        <taxon>Fungi</taxon>
        <taxon>Dikarya</taxon>
        <taxon>Ascomycota</taxon>
        <taxon>Pezizomycotina</taxon>
        <taxon>Sordariomycetes</taxon>
        <taxon>Hypocreomycetidae</taxon>
        <taxon>Hypocreales</taxon>
        <taxon>Clavicipitaceae</taxon>
        <taxon>Ustilaginoidea</taxon>
    </lineage>
</organism>
<dbReference type="AlphaFoldDB" id="A0A1B5L4M9"/>